<dbReference type="Proteomes" id="UP000254554">
    <property type="component" value="Unassembled WGS sequence"/>
</dbReference>
<keyword evidence="2" id="KW-1185">Reference proteome</keyword>
<dbReference type="GeneID" id="93292410"/>
<protein>
    <submittedName>
        <fullName evidence="1">Uncharacterized protein</fullName>
    </submittedName>
</protein>
<dbReference type="RefSeq" id="WP_019349801.1">
    <property type="nucleotide sequence ID" value="NZ_UGGT01000001.1"/>
</dbReference>
<sequence length="243" mass="27842">MSLIFLYQLEQKYYPKFIEALLLDMRTSNYGGTVEDQTLGVAISLLEEPGKYTDLSLEKIIIGTLNMAITLQSSKYGNITPQTVGEDIYNKFTGESNYWFVGYNMALRNNKELSPQDALKFAIPVIERAAKGRFYITPCFPNTLNLFFEYYMELDPHFVPPQIPTGDTFGKWTPEQFLVWNTNYSSSLLSQSLFAVKKYKLDPANLPQELSNELNHLIAMDREDNGDNEEERTNRATSCCMII</sequence>
<organism evidence="1 2">
    <name type="scientific">Fluoribacter dumoffii</name>
    <dbReference type="NCBI Taxonomy" id="463"/>
    <lineage>
        <taxon>Bacteria</taxon>
        <taxon>Pseudomonadati</taxon>
        <taxon>Pseudomonadota</taxon>
        <taxon>Gammaproteobacteria</taxon>
        <taxon>Legionellales</taxon>
        <taxon>Legionellaceae</taxon>
        <taxon>Fluoribacter</taxon>
    </lineage>
</organism>
<dbReference type="EMBL" id="UGGT01000001">
    <property type="protein sequence ID" value="STO20919.1"/>
    <property type="molecule type" value="Genomic_DNA"/>
</dbReference>
<dbReference type="AlphaFoldDB" id="A0A377G8G8"/>
<reference evidence="1 2" key="1">
    <citation type="submission" date="2018-06" db="EMBL/GenBank/DDBJ databases">
        <authorList>
            <consortium name="Pathogen Informatics"/>
            <person name="Doyle S."/>
        </authorList>
    </citation>
    <scope>NUCLEOTIDE SEQUENCE [LARGE SCALE GENOMIC DNA]</scope>
    <source>
        <strain evidence="1 2">NCTC11370</strain>
    </source>
</reference>
<evidence type="ECO:0000313" key="2">
    <source>
        <dbReference type="Proteomes" id="UP000254554"/>
    </source>
</evidence>
<dbReference type="OrthoDB" id="5649298at2"/>
<accession>A0A377G8G8</accession>
<gene>
    <name evidence="1" type="ORF">NCTC11370_00980</name>
</gene>
<evidence type="ECO:0000313" key="1">
    <source>
        <dbReference type="EMBL" id="STO20919.1"/>
    </source>
</evidence>
<proteinExistence type="predicted"/>
<name>A0A377G8G8_9GAMM</name>